<dbReference type="EMBL" id="JAAAHY010000448">
    <property type="protein sequence ID" value="KAF9963650.1"/>
    <property type="molecule type" value="Genomic_DNA"/>
</dbReference>
<keyword evidence="1" id="KW-0812">Transmembrane</keyword>
<evidence type="ECO:0000313" key="3">
    <source>
        <dbReference type="Proteomes" id="UP000738359"/>
    </source>
</evidence>
<feature type="transmembrane region" description="Helical" evidence="1">
    <location>
        <begin position="211"/>
        <end position="234"/>
    </location>
</feature>
<dbReference type="OrthoDB" id="2448307at2759"/>
<keyword evidence="1" id="KW-1133">Transmembrane helix</keyword>
<sequence>MTPLAESQEAEGHKGPCPWSLIPDWDTLKAAILPTSKQARHVLMTTILLAWGIIALEAVLLIRHQDLIHGLMAEPSPFEVSSFRPLTVYYSIFILAKAFSVALLWDAAIHKNSLQLVAFTLFEWCTVSYSGLQIWQHDQLIRDIGVPVQDLMALGDPLTRALLFLQLAIQIAACLGITLLTCKLYYEFGWLVFQKLGADVSLRKMMKEYRLLFTVLKLDAFFFIGYAILVATLTGKNWKMGLIDVAFAVPLSSIIILLGYYAMRNENKVIMGGFITCLGLLIAYMIFRMVALYQVMTGEPATDPYFYSRKTMTVFAALTLFMTQLALVYAIVMLLNFDRGLKEA</sequence>
<comment type="caution">
    <text evidence="2">The sequence shown here is derived from an EMBL/GenBank/DDBJ whole genome shotgun (WGS) entry which is preliminary data.</text>
</comment>
<feature type="non-terminal residue" evidence="2">
    <location>
        <position position="1"/>
    </location>
</feature>
<dbReference type="AlphaFoldDB" id="A0A9P6M354"/>
<feature type="transmembrane region" description="Helical" evidence="1">
    <location>
        <begin position="161"/>
        <end position="186"/>
    </location>
</feature>
<accession>A0A9P6M354</accession>
<keyword evidence="3" id="KW-1185">Reference proteome</keyword>
<gene>
    <name evidence="2" type="ORF">BGZ70_007256</name>
</gene>
<feature type="transmembrane region" description="Helical" evidence="1">
    <location>
        <begin position="88"/>
        <end position="109"/>
    </location>
</feature>
<dbReference type="Proteomes" id="UP000738359">
    <property type="component" value="Unassembled WGS sequence"/>
</dbReference>
<keyword evidence="1" id="KW-0472">Membrane</keyword>
<organism evidence="2 3">
    <name type="scientific">Mortierella alpina</name>
    <name type="common">Oleaginous fungus</name>
    <name type="synonym">Mortierella renispora</name>
    <dbReference type="NCBI Taxonomy" id="64518"/>
    <lineage>
        <taxon>Eukaryota</taxon>
        <taxon>Fungi</taxon>
        <taxon>Fungi incertae sedis</taxon>
        <taxon>Mucoromycota</taxon>
        <taxon>Mortierellomycotina</taxon>
        <taxon>Mortierellomycetes</taxon>
        <taxon>Mortierellales</taxon>
        <taxon>Mortierellaceae</taxon>
        <taxon>Mortierella</taxon>
    </lineage>
</organism>
<feature type="transmembrane region" description="Helical" evidence="1">
    <location>
        <begin position="269"/>
        <end position="293"/>
    </location>
</feature>
<name>A0A9P6M354_MORAP</name>
<evidence type="ECO:0000256" key="1">
    <source>
        <dbReference type="SAM" id="Phobius"/>
    </source>
</evidence>
<dbReference type="GO" id="GO:0005794">
    <property type="term" value="C:Golgi apparatus"/>
    <property type="evidence" value="ECO:0007669"/>
    <property type="project" value="TreeGrafter"/>
</dbReference>
<feature type="transmembrane region" description="Helical" evidence="1">
    <location>
        <begin position="313"/>
        <end position="337"/>
    </location>
</feature>
<feature type="transmembrane region" description="Helical" evidence="1">
    <location>
        <begin position="240"/>
        <end position="262"/>
    </location>
</feature>
<dbReference type="PANTHER" id="PTHR34391">
    <property type="entry name" value="UPF0658 GOLGI APPARATUS MEMBRANE PROTEIN C1952.10C-RELATED"/>
    <property type="match status" value="1"/>
</dbReference>
<feature type="transmembrane region" description="Helical" evidence="1">
    <location>
        <begin position="42"/>
        <end position="62"/>
    </location>
</feature>
<reference evidence="2" key="1">
    <citation type="journal article" date="2020" name="Fungal Divers.">
        <title>Resolving the Mortierellaceae phylogeny through synthesis of multi-gene phylogenetics and phylogenomics.</title>
        <authorList>
            <person name="Vandepol N."/>
            <person name="Liber J."/>
            <person name="Desiro A."/>
            <person name="Na H."/>
            <person name="Kennedy M."/>
            <person name="Barry K."/>
            <person name="Grigoriev I.V."/>
            <person name="Miller A.N."/>
            <person name="O'Donnell K."/>
            <person name="Stajich J.E."/>
            <person name="Bonito G."/>
        </authorList>
    </citation>
    <scope>NUCLEOTIDE SEQUENCE</scope>
    <source>
        <strain evidence="2">CK1249</strain>
    </source>
</reference>
<proteinExistence type="predicted"/>
<protein>
    <submittedName>
        <fullName evidence="2">Uncharacterized protein</fullName>
    </submittedName>
</protein>
<dbReference type="InterPro" id="IPR040410">
    <property type="entry name" value="UPF0658_Golgi"/>
</dbReference>
<dbReference type="PANTHER" id="PTHR34391:SF2">
    <property type="entry name" value="TRP C-TERMINAL DOMAIN-CONTAINING PROTEIN"/>
    <property type="match status" value="1"/>
</dbReference>
<evidence type="ECO:0000313" key="2">
    <source>
        <dbReference type="EMBL" id="KAF9963650.1"/>
    </source>
</evidence>